<dbReference type="OrthoDB" id="5565855at2"/>
<dbReference type="PROSITE" id="PS51257">
    <property type="entry name" value="PROKAR_LIPOPROTEIN"/>
    <property type="match status" value="1"/>
</dbReference>
<proteinExistence type="predicted"/>
<organism evidence="2 3">
    <name type="scientific">Verticiella sediminum</name>
    <dbReference type="NCBI Taxonomy" id="1247510"/>
    <lineage>
        <taxon>Bacteria</taxon>
        <taxon>Pseudomonadati</taxon>
        <taxon>Pseudomonadota</taxon>
        <taxon>Betaproteobacteria</taxon>
        <taxon>Burkholderiales</taxon>
        <taxon>Alcaligenaceae</taxon>
        <taxon>Verticiella</taxon>
    </lineage>
</organism>
<feature type="chain" id="PRO_5022064113" description="Lipoprotein" evidence="1">
    <location>
        <begin position="21"/>
        <end position="122"/>
    </location>
</feature>
<keyword evidence="3" id="KW-1185">Reference proteome</keyword>
<protein>
    <recommendedName>
        <fullName evidence="4">Lipoprotein</fullName>
    </recommendedName>
</protein>
<dbReference type="RefSeq" id="WP_143949215.1">
    <property type="nucleotide sequence ID" value="NZ_BAABMB010000001.1"/>
</dbReference>
<evidence type="ECO:0000313" key="2">
    <source>
        <dbReference type="EMBL" id="TSH92849.1"/>
    </source>
</evidence>
<sequence length="122" mass="13485">MTFKTLVPAAALLLLGACSAIGTQPVYPEDDPAIAERHARILAAAPHPNYVGQPEWFEWVDTATGVVDAQGHGPDHDSTEWCHAVHFKVFGHRADETVVCDRLWQKQVDSALRKDRGLLDIF</sequence>
<dbReference type="Proteomes" id="UP000318405">
    <property type="component" value="Unassembled WGS sequence"/>
</dbReference>
<feature type="signal peptide" evidence="1">
    <location>
        <begin position="1"/>
        <end position="20"/>
    </location>
</feature>
<comment type="caution">
    <text evidence="2">The sequence shown here is derived from an EMBL/GenBank/DDBJ whole genome shotgun (WGS) entry which is preliminary data.</text>
</comment>
<dbReference type="AlphaFoldDB" id="A0A556AIZ5"/>
<reference evidence="2 3" key="1">
    <citation type="submission" date="2019-07" db="EMBL/GenBank/DDBJ databases">
        <title>Qingshengfaniella alkalisoli gen. nov., sp. nov., isolated from saline soil.</title>
        <authorList>
            <person name="Xu L."/>
            <person name="Huang X.-X."/>
            <person name="Sun J.-Q."/>
        </authorList>
    </citation>
    <scope>NUCLEOTIDE SEQUENCE [LARGE SCALE GENOMIC DNA]</scope>
    <source>
        <strain evidence="2 3">DSM 27279</strain>
    </source>
</reference>
<keyword evidence="1" id="KW-0732">Signal</keyword>
<evidence type="ECO:0000313" key="3">
    <source>
        <dbReference type="Proteomes" id="UP000318405"/>
    </source>
</evidence>
<gene>
    <name evidence="2" type="ORF">FOZ76_15750</name>
</gene>
<evidence type="ECO:0000256" key="1">
    <source>
        <dbReference type="SAM" id="SignalP"/>
    </source>
</evidence>
<dbReference type="EMBL" id="VLTJ01000029">
    <property type="protein sequence ID" value="TSH92849.1"/>
    <property type="molecule type" value="Genomic_DNA"/>
</dbReference>
<accession>A0A556AIZ5</accession>
<evidence type="ECO:0008006" key="4">
    <source>
        <dbReference type="Google" id="ProtNLM"/>
    </source>
</evidence>
<name>A0A556AIZ5_9BURK</name>